<keyword evidence="3" id="KW-1185">Reference proteome</keyword>
<gene>
    <name evidence="2" type="ORF">DUNSADRAFT_3840</name>
</gene>
<evidence type="ECO:0000256" key="1">
    <source>
        <dbReference type="SAM" id="MobiDB-lite"/>
    </source>
</evidence>
<sequence length="246" mass="26614">MMSWHPLLSKLSAWPRPGSEACCRIECVLVWLCFPHAGNSLAVADESGRVGVWEEPVPARLPSPTSDLEHVRNEGGARKGGDSAGGLGEDGNMSEGGSSGGNGHEPEQRGKRPREEAEDEEEEEGDGEEEVEAQKPGPRVKQHRAGGGGDFVRLEAEMKRAMRMIRSQAASMPMPPQDPIHPGSTPLEATTGSCGARFLAYNMEVAGMVHVHLEPLPAARPKTRTTPDGIFALWQLVRSHMRLMRG</sequence>
<evidence type="ECO:0000313" key="3">
    <source>
        <dbReference type="Proteomes" id="UP000815325"/>
    </source>
</evidence>
<feature type="compositionally biased region" description="Acidic residues" evidence="1">
    <location>
        <begin position="116"/>
        <end position="131"/>
    </location>
</feature>
<reference evidence="2" key="1">
    <citation type="submission" date="2017-08" db="EMBL/GenBank/DDBJ databases">
        <authorList>
            <person name="Polle J.E."/>
            <person name="Barry K."/>
            <person name="Cushman J."/>
            <person name="Schmutz J."/>
            <person name="Tran D."/>
            <person name="Hathwaick L.T."/>
            <person name="Yim W.C."/>
            <person name="Jenkins J."/>
            <person name="Mckie-Krisberg Z.M."/>
            <person name="Prochnik S."/>
            <person name="Lindquist E."/>
            <person name="Dockter R.B."/>
            <person name="Adam C."/>
            <person name="Molina H."/>
            <person name="Bunkerborg J."/>
            <person name="Jin E."/>
            <person name="Buchheim M."/>
            <person name="Magnuson J."/>
        </authorList>
    </citation>
    <scope>NUCLEOTIDE SEQUENCE</scope>
    <source>
        <strain evidence="2">CCAP 19/18</strain>
    </source>
</reference>
<comment type="caution">
    <text evidence="2">The sequence shown here is derived from an EMBL/GenBank/DDBJ whole genome shotgun (WGS) entry which is preliminary data.</text>
</comment>
<accession>A0ABQ7GTB8</accession>
<dbReference type="EMBL" id="MU069602">
    <property type="protein sequence ID" value="KAF5837825.1"/>
    <property type="molecule type" value="Genomic_DNA"/>
</dbReference>
<feature type="compositionally biased region" description="Basic and acidic residues" evidence="1">
    <location>
        <begin position="104"/>
        <end position="115"/>
    </location>
</feature>
<organism evidence="2 3">
    <name type="scientific">Dunaliella salina</name>
    <name type="common">Green alga</name>
    <name type="synonym">Protococcus salinus</name>
    <dbReference type="NCBI Taxonomy" id="3046"/>
    <lineage>
        <taxon>Eukaryota</taxon>
        <taxon>Viridiplantae</taxon>
        <taxon>Chlorophyta</taxon>
        <taxon>core chlorophytes</taxon>
        <taxon>Chlorophyceae</taxon>
        <taxon>CS clade</taxon>
        <taxon>Chlamydomonadales</taxon>
        <taxon>Dunaliellaceae</taxon>
        <taxon>Dunaliella</taxon>
    </lineage>
</organism>
<feature type="region of interest" description="Disordered" evidence="1">
    <location>
        <begin position="56"/>
        <end position="151"/>
    </location>
</feature>
<dbReference type="Proteomes" id="UP000815325">
    <property type="component" value="Unassembled WGS sequence"/>
</dbReference>
<protein>
    <submittedName>
        <fullName evidence="2">Uncharacterized protein</fullName>
    </submittedName>
</protein>
<feature type="compositionally biased region" description="Basic and acidic residues" evidence="1">
    <location>
        <begin position="67"/>
        <end position="81"/>
    </location>
</feature>
<proteinExistence type="predicted"/>
<evidence type="ECO:0000313" key="2">
    <source>
        <dbReference type="EMBL" id="KAF5837825.1"/>
    </source>
</evidence>
<name>A0ABQ7GTB8_DUNSA</name>